<dbReference type="InterPro" id="IPR004843">
    <property type="entry name" value="Calcineurin-like_PHP"/>
</dbReference>
<dbReference type="Pfam" id="PF00149">
    <property type="entry name" value="Metallophos"/>
    <property type="match status" value="1"/>
</dbReference>
<dbReference type="Gene3D" id="3.60.21.10">
    <property type="match status" value="1"/>
</dbReference>
<dbReference type="Proteomes" id="UP000885936">
    <property type="component" value="Unassembled WGS sequence"/>
</dbReference>
<organism evidence="4 5">
    <name type="scientific">Candidatus Syntropharchaeum butanivorans</name>
    <dbReference type="NCBI Taxonomy" id="1839936"/>
    <lineage>
        <taxon>Archaea</taxon>
        <taxon>Methanobacteriati</taxon>
        <taxon>Methanobacteriota</taxon>
        <taxon>Stenosarchaea group</taxon>
        <taxon>Methanomicrobia</taxon>
        <taxon>Methanosarcinales</taxon>
        <taxon>ANME-2 cluster</taxon>
        <taxon>Candidatus Syntropharchaeum</taxon>
    </lineage>
</organism>
<dbReference type="Proteomes" id="UP000185779">
    <property type="component" value="Unassembled WGS sequence"/>
</dbReference>
<dbReference type="InterPro" id="IPR024173">
    <property type="entry name" value="Pesterase_MJ0037-like"/>
</dbReference>
<dbReference type="EMBL" id="LYOR01000001">
    <property type="protein sequence ID" value="OFV67035.1"/>
    <property type="molecule type" value="Genomic_DNA"/>
</dbReference>
<evidence type="ECO:0000313" key="3">
    <source>
        <dbReference type="EMBL" id="HEC57516.1"/>
    </source>
</evidence>
<protein>
    <submittedName>
        <fullName evidence="2">Metallophosphoesterase</fullName>
    </submittedName>
    <submittedName>
        <fullName evidence="4">Phosphoesterase, ICC</fullName>
    </submittedName>
</protein>
<sequence>MTLVMADIHLGIEVELSQFGLHLPDQTQKILNRILGYILERNPDRVVLLGDIKHNIPQVTRVEEKGILALIEQISKHTQVEIIPGNHDGRIRDLLPDTPNVILHGTGGAVIDGVGYFHGHAWPSEEVLEAEHLIMGHNHPVIQFKDTFGYTIHERVWIRAKCEFSVLKDHYPSLQSWKDPCCMIMPAFNELCGGITFNAGHEEDLLGPMTSRVLRIDEAEVYLLDGTFIGRIGDVKGDHDVE</sequence>
<dbReference type="EMBL" id="DQZR01000304">
    <property type="protein sequence ID" value="HDM37037.1"/>
    <property type="molecule type" value="Genomic_DNA"/>
</dbReference>
<proteinExistence type="predicted"/>
<dbReference type="PANTHER" id="PTHR39323">
    <property type="entry name" value="BLR1149 PROTEIN"/>
    <property type="match status" value="1"/>
</dbReference>
<reference evidence="4 5" key="1">
    <citation type="submission" date="2016-05" db="EMBL/GenBank/DDBJ databases">
        <title>Microbial consortia oxidize butane by reversing methanogenesis.</title>
        <authorList>
            <person name="Laso-Perez R."/>
            <person name="Richter M."/>
            <person name="Wegener G."/>
            <person name="Musat F."/>
        </authorList>
    </citation>
    <scope>NUCLEOTIDE SEQUENCE [LARGE SCALE GENOMIC DNA]</scope>
    <source>
        <strain evidence="4">BOX1</strain>
    </source>
</reference>
<gene>
    <name evidence="2" type="ORF">ENG09_07355</name>
    <name evidence="3" type="ORF">ENI32_06515</name>
    <name evidence="4" type="ORF">SBU_000328</name>
</gene>
<dbReference type="Proteomes" id="UP000885863">
    <property type="component" value="Unassembled WGS sequence"/>
</dbReference>
<dbReference type="PANTHER" id="PTHR39323:SF1">
    <property type="entry name" value="BLR1149 PROTEIN"/>
    <property type="match status" value="1"/>
</dbReference>
<comment type="caution">
    <text evidence="4">The sequence shown here is derived from an EMBL/GenBank/DDBJ whole genome shotgun (WGS) entry which is preliminary data.</text>
</comment>
<accession>A0A1F2P7E2</accession>
<name>A0A1F2P7E2_9EURY</name>
<evidence type="ECO:0000313" key="5">
    <source>
        <dbReference type="Proteomes" id="UP000185779"/>
    </source>
</evidence>
<feature type="domain" description="Calcineurin-like phosphoesterase" evidence="1">
    <location>
        <begin position="3"/>
        <end position="174"/>
    </location>
</feature>
<dbReference type="CDD" id="cd07391">
    <property type="entry name" value="MPP_PF1019"/>
    <property type="match status" value="1"/>
</dbReference>
<dbReference type="STRING" id="1839936.SBU_000328"/>
<keyword evidence="5" id="KW-1185">Reference proteome</keyword>
<dbReference type="SUPFAM" id="SSF56300">
    <property type="entry name" value="Metallo-dependent phosphatases"/>
    <property type="match status" value="1"/>
</dbReference>
<dbReference type="GO" id="GO:0016787">
    <property type="term" value="F:hydrolase activity"/>
    <property type="evidence" value="ECO:0007669"/>
    <property type="project" value="InterPro"/>
</dbReference>
<reference evidence="2" key="2">
    <citation type="journal article" date="2020" name="mSystems">
        <title>Genome- and Community-Level Interaction Insights into Carbon Utilization and Element Cycling Functions of Hydrothermarchaeota in Hydrothermal Sediment.</title>
        <authorList>
            <person name="Zhou Z."/>
            <person name="Liu Y."/>
            <person name="Xu W."/>
            <person name="Pan J."/>
            <person name="Luo Z.H."/>
            <person name="Li M."/>
        </authorList>
    </citation>
    <scope>NUCLEOTIDE SEQUENCE [LARGE SCALE GENOMIC DNA]</scope>
    <source>
        <strain evidence="2">HyVt-185</strain>
        <strain evidence="3">HyVt-386</strain>
    </source>
</reference>
<dbReference type="EMBL" id="DRIE01000108">
    <property type="protein sequence ID" value="HEC57516.1"/>
    <property type="molecule type" value="Genomic_DNA"/>
</dbReference>
<dbReference type="AlphaFoldDB" id="A0A1F2P7E2"/>
<evidence type="ECO:0000313" key="2">
    <source>
        <dbReference type="EMBL" id="HDM37037.1"/>
    </source>
</evidence>
<dbReference type="PATRIC" id="fig|1839936.3.peg.331"/>
<evidence type="ECO:0000313" key="4">
    <source>
        <dbReference type="EMBL" id="OFV67035.1"/>
    </source>
</evidence>
<evidence type="ECO:0000259" key="1">
    <source>
        <dbReference type="Pfam" id="PF00149"/>
    </source>
</evidence>
<dbReference type="InterPro" id="IPR029052">
    <property type="entry name" value="Metallo-depent_PP-like"/>
</dbReference>
<dbReference type="PIRSF" id="PIRSF000887">
    <property type="entry name" value="Pesterase_MJ0037"/>
    <property type="match status" value="1"/>
</dbReference>